<organism evidence="3 4">
    <name type="scientific">Rhizoctonia solani</name>
    <dbReference type="NCBI Taxonomy" id="456999"/>
    <lineage>
        <taxon>Eukaryota</taxon>
        <taxon>Fungi</taxon>
        <taxon>Dikarya</taxon>
        <taxon>Basidiomycota</taxon>
        <taxon>Agaricomycotina</taxon>
        <taxon>Agaricomycetes</taxon>
        <taxon>Cantharellales</taxon>
        <taxon>Ceratobasidiaceae</taxon>
        <taxon>Rhizoctonia</taxon>
    </lineage>
</organism>
<reference evidence="3" key="1">
    <citation type="submission" date="2021-01" db="EMBL/GenBank/DDBJ databases">
        <authorList>
            <person name="Kaushik A."/>
        </authorList>
    </citation>
    <scope>NUCLEOTIDE SEQUENCE</scope>
    <source>
        <strain evidence="3">AG6-10EEA</strain>
    </source>
</reference>
<protein>
    <submittedName>
        <fullName evidence="3">Uncharacterized protein</fullName>
    </submittedName>
</protein>
<keyword evidence="2" id="KW-0472">Membrane</keyword>
<feature type="transmembrane region" description="Helical" evidence="2">
    <location>
        <begin position="49"/>
        <end position="70"/>
    </location>
</feature>
<evidence type="ECO:0000256" key="2">
    <source>
        <dbReference type="SAM" id="Phobius"/>
    </source>
</evidence>
<feature type="transmembrane region" description="Helical" evidence="2">
    <location>
        <begin position="281"/>
        <end position="299"/>
    </location>
</feature>
<feature type="compositionally biased region" description="Polar residues" evidence="1">
    <location>
        <begin position="14"/>
        <end position="25"/>
    </location>
</feature>
<feature type="region of interest" description="Disordered" evidence="1">
    <location>
        <begin position="1"/>
        <end position="27"/>
    </location>
</feature>
<feature type="transmembrane region" description="Helical" evidence="2">
    <location>
        <begin position="196"/>
        <end position="217"/>
    </location>
</feature>
<feature type="transmembrane region" description="Helical" evidence="2">
    <location>
        <begin position="90"/>
        <end position="116"/>
    </location>
</feature>
<accession>A0A8H3DKQ3</accession>
<sequence>MSSNHLEPIASEPAKQSQDSVTNDQVDTRKPNPFVRLFQALGFKKGYNFVLWFIFGGAMVGFALARYMYLNPSHMINGIAPGEGYWFQRGVYRVGIILHVATTLTAGIIAVTQFVPIIRYKVIIVHRILGYVSLFLLVVGTGSAFAIMRRSFGGDLSIQTAVIVLGTMTLVSALIAWINIKRLQIDQHRKWMLRTWFYAGSIITVRIVMIITAQIVATIGQYLTLWNCGEVLYAIDNNSTRLTEFYPMCTGDLESVVVPVPAVWTIGLTVGSTLRASFGPAVWISLVLHAVGVEIYIHLTPGEAARLRKVSYQRQLEAGMSRPGSMGTTSDRLGDNFGVAYKPE</sequence>
<keyword evidence="2" id="KW-0812">Transmembrane</keyword>
<comment type="caution">
    <text evidence="3">The sequence shown here is derived from an EMBL/GenBank/DDBJ whole genome shotgun (WGS) entry which is preliminary data.</text>
</comment>
<dbReference type="Pfam" id="PF10067">
    <property type="entry name" value="DUF2306"/>
    <property type="match status" value="1"/>
</dbReference>
<evidence type="ECO:0000256" key="1">
    <source>
        <dbReference type="SAM" id="MobiDB-lite"/>
    </source>
</evidence>
<evidence type="ECO:0000313" key="3">
    <source>
        <dbReference type="EMBL" id="CAE6525619.1"/>
    </source>
</evidence>
<dbReference type="Proteomes" id="UP000663853">
    <property type="component" value="Unassembled WGS sequence"/>
</dbReference>
<dbReference type="InterPro" id="IPR018750">
    <property type="entry name" value="DUF2306_membrane"/>
</dbReference>
<proteinExistence type="predicted"/>
<feature type="transmembrane region" description="Helical" evidence="2">
    <location>
        <begin position="160"/>
        <end position="180"/>
    </location>
</feature>
<keyword evidence="2" id="KW-1133">Transmembrane helix</keyword>
<feature type="transmembrane region" description="Helical" evidence="2">
    <location>
        <begin position="128"/>
        <end position="148"/>
    </location>
</feature>
<gene>
    <name evidence="3" type="ORF">RDB_LOCUS158754</name>
</gene>
<dbReference type="EMBL" id="CAJMXA010003892">
    <property type="protein sequence ID" value="CAE6525619.1"/>
    <property type="molecule type" value="Genomic_DNA"/>
</dbReference>
<name>A0A8H3DKQ3_9AGAM</name>
<dbReference type="AlphaFoldDB" id="A0A8H3DKQ3"/>
<evidence type="ECO:0000313" key="4">
    <source>
        <dbReference type="Proteomes" id="UP000663853"/>
    </source>
</evidence>